<proteinExistence type="predicted"/>
<dbReference type="AlphaFoldDB" id="A0A1T5N659"/>
<name>A0A1T5N659_9BACT</name>
<accession>A0A1T5N659</accession>
<keyword evidence="1" id="KW-0472">Membrane</keyword>
<evidence type="ECO:0000313" key="3">
    <source>
        <dbReference type="Proteomes" id="UP000190166"/>
    </source>
</evidence>
<reference evidence="2 3" key="1">
    <citation type="submission" date="2017-02" db="EMBL/GenBank/DDBJ databases">
        <authorList>
            <person name="Peterson S.W."/>
        </authorList>
    </citation>
    <scope>NUCLEOTIDE SEQUENCE [LARGE SCALE GENOMIC DNA]</scope>
    <source>
        <strain evidence="2 3">DSM 18108</strain>
    </source>
</reference>
<sequence length="196" mass="21576">MNTNTPYEHLIATKLNQVPVPDMADSIWASIEMQLDAVTEVPDKKTTPKFKGKGWYGFAGLTVAVTALWWYSSYTNPTQKIVTPQKDSSVTETPSPAKNIPIWIDCPEKKIIPVMPAPVKTDSISLEETPGNHTNMDSMAERVLPLIKLDSSSHNNANPFVDSISIPPSVKKAKGVKGISSDDYKISAEKDDGRKY</sequence>
<dbReference type="Proteomes" id="UP000190166">
    <property type="component" value="Unassembled WGS sequence"/>
</dbReference>
<organism evidence="2 3">
    <name type="scientific">Chitinophaga ginsengisegetis</name>
    <dbReference type="NCBI Taxonomy" id="393003"/>
    <lineage>
        <taxon>Bacteria</taxon>
        <taxon>Pseudomonadati</taxon>
        <taxon>Bacteroidota</taxon>
        <taxon>Chitinophagia</taxon>
        <taxon>Chitinophagales</taxon>
        <taxon>Chitinophagaceae</taxon>
        <taxon>Chitinophaga</taxon>
    </lineage>
</organism>
<keyword evidence="3" id="KW-1185">Reference proteome</keyword>
<protein>
    <submittedName>
        <fullName evidence="2">Uncharacterized protein</fullName>
    </submittedName>
</protein>
<keyword evidence="1" id="KW-1133">Transmembrane helix</keyword>
<dbReference type="EMBL" id="FUZZ01000001">
    <property type="protein sequence ID" value="SKC95814.1"/>
    <property type="molecule type" value="Genomic_DNA"/>
</dbReference>
<dbReference type="STRING" id="393003.SAMN05660461_0527"/>
<dbReference type="RefSeq" id="WP_079467856.1">
    <property type="nucleotide sequence ID" value="NZ_FUZZ01000001.1"/>
</dbReference>
<keyword evidence="1" id="KW-0812">Transmembrane</keyword>
<evidence type="ECO:0000256" key="1">
    <source>
        <dbReference type="SAM" id="Phobius"/>
    </source>
</evidence>
<feature type="transmembrane region" description="Helical" evidence="1">
    <location>
        <begin position="54"/>
        <end position="71"/>
    </location>
</feature>
<evidence type="ECO:0000313" key="2">
    <source>
        <dbReference type="EMBL" id="SKC95814.1"/>
    </source>
</evidence>
<gene>
    <name evidence="2" type="ORF">SAMN05660461_0527</name>
</gene>